<dbReference type="GeneID" id="107413755"/>
<evidence type="ECO:0000313" key="3">
    <source>
        <dbReference type="RefSeq" id="XP_015877283.2"/>
    </source>
</evidence>
<gene>
    <name evidence="3" type="primary">LOC107413755</name>
</gene>
<dbReference type="AlphaFoldDB" id="A0A6P3ZGN8"/>
<dbReference type="Proteomes" id="UP001652623">
    <property type="component" value="Chromosome 8"/>
</dbReference>
<feature type="compositionally biased region" description="Low complexity" evidence="1">
    <location>
        <begin position="31"/>
        <end position="44"/>
    </location>
</feature>
<feature type="compositionally biased region" description="Basic and acidic residues" evidence="1">
    <location>
        <begin position="1"/>
        <end position="25"/>
    </location>
</feature>
<feature type="region of interest" description="Disordered" evidence="1">
    <location>
        <begin position="284"/>
        <end position="349"/>
    </location>
</feature>
<dbReference type="InParanoid" id="A0A6P3ZGN8"/>
<feature type="compositionally biased region" description="Polar residues" evidence="1">
    <location>
        <begin position="304"/>
        <end position="344"/>
    </location>
</feature>
<proteinExistence type="predicted"/>
<reference evidence="3" key="1">
    <citation type="submission" date="2025-08" db="UniProtKB">
        <authorList>
            <consortium name="RefSeq"/>
        </authorList>
    </citation>
    <scope>IDENTIFICATION</scope>
    <source>
        <tissue evidence="3">Seedling</tissue>
    </source>
</reference>
<feature type="region of interest" description="Disordered" evidence="1">
    <location>
        <begin position="1"/>
        <end position="49"/>
    </location>
</feature>
<dbReference type="FunCoup" id="A0A6P3ZGN8">
    <property type="interactions" value="1160"/>
</dbReference>
<keyword evidence="2" id="KW-1185">Reference proteome</keyword>
<dbReference type="RefSeq" id="XP_015877283.2">
    <property type="nucleotide sequence ID" value="XM_016021797.4"/>
</dbReference>
<dbReference type="PANTHER" id="PTHR36741">
    <property type="entry name" value="OS07G0100500 PROTEIN"/>
    <property type="match status" value="1"/>
</dbReference>
<organism evidence="2 3">
    <name type="scientific">Ziziphus jujuba</name>
    <name type="common">Chinese jujube</name>
    <name type="synonym">Ziziphus sativa</name>
    <dbReference type="NCBI Taxonomy" id="326968"/>
    <lineage>
        <taxon>Eukaryota</taxon>
        <taxon>Viridiplantae</taxon>
        <taxon>Streptophyta</taxon>
        <taxon>Embryophyta</taxon>
        <taxon>Tracheophyta</taxon>
        <taxon>Spermatophyta</taxon>
        <taxon>Magnoliopsida</taxon>
        <taxon>eudicotyledons</taxon>
        <taxon>Gunneridae</taxon>
        <taxon>Pentapetalae</taxon>
        <taxon>rosids</taxon>
        <taxon>fabids</taxon>
        <taxon>Rosales</taxon>
        <taxon>Rhamnaceae</taxon>
        <taxon>Paliureae</taxon>
        <taxon>Ziziphus</taxon>
    </lineage>
</organism>
<name>A0A6P3ZGN8_ZIZJJ</name>
<dbReference type="PANTHER" id="PTHR36741:SF1">
    <property type="entry name" value="OS07G0100500 PROTEIN"/>
    <property type="match status" value="1"/>
</dbReference>
<dbReference type="KEGG" id="zju:107413755"/>
<protein>
    <submittedName>
        <fullName evidence="3">Uncharacterized protein LOC107413755</fullName>
    </submittedName>
</protein>
<evidence type="ECO:0000313" key="2">
    <source>
        <dbReference type="Proteomes" id="UP001652623"/>
    </source>
</evidence>
<evidence type="ECO:0000256" key="1">
    <source>
        <dbReference type="SAM" id="MobiDB-lite"/>
    </source>
</evidence>
<sequence>MADPRNHYSYGNDDKDDRAFDHSDGQDFDDSSSSKSVEQSGAGSTSRSEIGLEERLTEIFVDEGDGDLLLQNSNREDMVLQWLQALDMQVMGACRSDERLKPLLKMNASNGVAEDSLLAHLSQHFEPVEVGMLARCFCIPLVSIRVGKINKQGTLLCPAATRGNLNLTVLPTSSLRLSFIGDDGLNERLCTVGCKSQCSIAVSDIPEDDSGRSFLIEVPDGQVFYFWCSEKSKLLGIELLAKMKDLLMRKPSIAELTGISESRLGCFATHLRAYLVGSTLGLTSSRSGGSHEILGATNEHSDTAQEGQIFSTSSKSLRSRHTGSQTLRTNSSFQGSLSPRSSSFKEGLPRSISSLRTAARDKLRRRGDSHFSAVDNLTIASPVTADSSSNHFDNDKLPEIIRSCSLSSSCFLDSLGKLAAPPTMGPATQLPYIGTPLLSPYYCFCPPGASTLQGSAESSQHPSSGIESTLLPPLASLLPSTMPSSLLTQTPPFNLVDSPSVDFPAFMPDPLVRLPRPTSQQIPTFTPLMCDPIVHIPVIDVCSSGQGYLVSAGPTISTTIPPLHPKLVSPLIPKTDSVVEKSARETLRLLISGSSQTSSPLLDVLPAVLTNADDNSSMFVTGSRGLYSGTRDVDVIASSIAAMGLVSLSGRSDCETVLRTTCSGHDSLNVQEDGSSIAGECCSDYDDDVTLCSVRRDERVDQ</sequence>
<accession>A0A6P3ZGN8</accession>